<feature type="compositionally biased region" description="Polar residues" evidence="1">
    <location>
        <begin position="327"/>
        <end position="346"/>
    </location>
</feature>
<protein>
    <recommendedName>
        <fullName evidence="5">TLC domain-containing protein</fullName>
    </recommendedName>
</protein>
<keyword evidence="2" id="KW-0812">Transmembrane</keyword>
<reference evidence="3 4" key="1">
    <citation type="submission" date="2019-06" db="EMBL/GenBank/DDBJ databases">
        <title>Genome Sequence of the Brown Rot Fungal Pathogen Monilinia fructicola.</title>
        <authorList>
            <person name="De Miccolis Angelini R.M."/>
            <person name="Landi L."/>
            <person name="Abate D."/>
            <person name="Pollastro S."/>
            <person name="Romanazzi G."/>
            <person name="Faretra F."/>
        </authorList>
    </citation>
    <scope>NUCLEOTIDE SEQUENCE [LARGE SCALE GENOMIC DNA]</scope>
    <source>
        <strain evidence="3 4">Mfrc123</strain>
    </source>
</reference>
<dbReference type="VEuPathDB" id="FungiDB:MFRU_006g01390"/>
<feature type="region of interest" description="Disordered" evidence="1">
    <location>
        <begin position="326"/>
        <end position="346"/>
    </location>
</feature>
<dbReference type="EMBL" id="VICG01000013">
    <property type="protein sequence ID" value="KAA8565558.1"/>
    <property type="molecule type" value="Genomic_DNA"/>
</dbReference>
<proteinExistence type="predicted"/>
<feature type="transmembrane region" description="Helical" evidence="2">
    <location>
        <begin position="200"/>
        <end position="224"/>
    </location>
</feature>
<gene>
    <name evidence="3" type="ORF">EYC84_009412</name>
</gene>
<evidence type="ECO:0000256" key="2">
    <source>
        <dbReference type="SAM" id="Phobius"/>
    </source>
</evidence>
<evidence type="ECO:0000313" key="4">
    <source>
        <dbReference type="Proteomes" id="UP000322873"/>
    </source>
</evidence>
<feature type="transmembrane region" description="Helical" evidence="2">
    <location>
        <begin position="236"/>
        <end position="257"/>
    </location>
</feature>
<name>A0A5M9J7I8_MONFR</name>
<comment type="caution">
    <text evidence="3">The sequence shown here is derived from an EMBL/GenBank/DDBJ whole genome shotgun (WGS) entry which is preliminary data.</text>
</comment>
<keyword evidence="4" id="KW-1185">Reference proteome</keyword>
<feature type="transmembrane region" description="Helical" evidence="2">
    <location>
        <begin position="117"/>
        <end position="135"/>
    </location>
</feature>
<evidence type="ECO:0008006" key="5">
    <source>
        <dbReference type="Google" id="ProtNLM"/>
    </source>
</evidence>
<sequence length="346" mass="38432">MAKPSDGSPHITKVPLETISKLAPFSGLILSIILILYFAIRFYILEPILLPLIYKSTFTSMPLGSPLRLGFINHHIAGLTKFLILLLAAYPFISVAFLTSSLHTPFAKGSSVTMGDILIVVAQMLIAMYIFELLYRPKISPSAIAISLDLVKERDATIEFILCTVWGAFDIISEFLPHLTIILYRVYPHSHAFLRKIFRIAAITTFTGTLAETVLTMFLFGSLWERWTLAFKVATPMLHVVFTAAQLWGTWNFVGLYRRQGVLLREYEKRKDEEEGRGDRSLSLSEEARDGNGGSGEGHESRGGGKTEGAVSVVVVRQGDAQRVKETTLSNDFAISERGSPNSRTS</sequence>
<feature type="transmembrane region" description="Helical" evidence="2">
    <location>
        <begin position="28"/>
        <end position="54"/>
    </location>
</feature>
<dbReference type="AlphaFoldDB" id="A0A5M9J7I8"/>
<accession>A0A5M9J7I8</accession>
<feature type="region of interest" description="Disordered" evidence="1">
    <location>
        <begin position="275"/>
        <end position="312"/>
    </location>
</feature>
<evidence type="ECO:0000256" key="1">
    <source>
        <dbReference type="SAM" id="MobiDB-lite"/>
    </source>
</evidence>
<feature type="transmembrane region" description="Helical" evidence="2">
    <location>
        <begin position="75"/>
        <end position="97"/>
    </location>
</feature>
<keyword evidence="2" id="KW-0472">Membrane</keyword>
<keyword evidence="2" id="KW-1133">Transmembrane helix</keyword>
<evidence type="ECO:0000313" key="3">
    <source>
        <dbReference type="EMBL" id="KAA8565558.1"/>
    </source>
</evidence>
<organism evidence="3 4">
    <name type="scientific">Monilinia fructicola</name>
    <name type="common">Brown rot fungus</name>
    <name type="synonym">Ciboria fructicola</name>
    <dbReference type="NCBI Taxonomy" id="38448"/>
    <lineage>
        <taxon>Eukaryota</taxon>
        <taxon>Fungi</taxon>
        <taxon>Dikarya</taxon>
        <taxon>Ascomycota</taxon>
        <taxon>Pezizomycotina</taxon>
        <taxon>Leotiomycetes</taxon>
        <taxon>Helotiales</taxon>
        <taxon>Sclerotiniaceae</taxon>
        <taxon>Monilinia</taxon>
    </lineage>
</organism>
<dbReference type="Proteomes" id="UP000322873">
    <property type="component" value="Unassembled WGS sequence"/>
</dbReference>
<feature type="compositionally biased region" description="Basic and acidic residues" evidence="1">
    <location>
        <begin position="275"/>
        <end position="290"/>
    </location>
</feature>